<protein>
    <submittedName>
        <fullName evidence="1">Uncharacterized protein</fullName>
    </submittedName>
</protein>
<name>A0A1I3FGV9_9PLAN</name>
<evidence type="ECO:0000313" key="1">
    <source>
        <dbReference type="EMBL" id="SFI10445.1"/>
    </source>
</evidence>
<evidence type="ECO:0000313" key="2">
    <source>
        <dbReference type="Proteomes" id="UP000199518"/>
    </source>
</evidence>
<sequence length="87" mass="9412">MFRIRLRIPTSKKLIALKGLDRLAQGNALGNATRNTIQPCKGATTHCLCRALSGLVVHHILYSQGVALGYVVIALSGRVHCMTTDAR</sequence>
<gene>
    <name evidence="1" type="ORF">SAMN05421753_105243</name>
</gene>
<proteinExistence type="predicted"/>
<organism evidence="1 2">
    <name type="scientific">Planctomicrobium piriforme</name>
    <dbReference type="NCBI Taxonomy" id="1576369"/>
    <lineage>
        <taxon>Bacteria</taxon>
        <taxon>Pseudomonadati</taxon>
        <taxon>Planctomycetota</taxon>
        <taxon>Planctomycetia</taxon>
        <taxon>Planctomycetales</taxon>
        <taxon>Planctomycetaceae</taxon>
        <taxon>Planctomicrobium</taxon>
    </lineage>
</organism>
<dbReference type="AlphaFoldDB" id="A0A1I3FGV9"/>
<accession>A0A1I3FGV9</accession>
<reference evidence="2" key="1">
    <citation type="submission" date="2016-10" db="EMBL/GenBank/DDBJ databases">
        <authorList>
            <person name="Varghese N."/>
            <person name="Submissions S."/>
        </authorList>
    </citation>
    <scope>NUCLEOTIDE SEQUENCE [LARGE SCALE GENOMIC DNA]</scope>
    <source>
        <strain evidence="2">DSM 26348</strain>
    </source>
</reference>
<dbReference type="Proteomes" id="UP000199518">
    <property type="component" value="Unassembled WGS sequence"/>
</dbReference>
<dbReference type="EMBL" id="FOQD01000005">
    <property type="protein sequence ID" value="SFI10445.1"/>
    <property type="molecule type" value="Genomic_DNA"/>
</dbReference>
<dbReference type="STRING" id="1576369.SAMN05421753_105243"/>
<keyword evidence="2" id="KW-1185">Reference proteome</keyword>